<dbReference type="SUPFAM" id="SSF53448">
    <property type="entry name" value="Nucleotide-diphospho-sugar transferases"/>
    <property type="match status" value="1"/>
</dbReference>
<evidence type="ECO:0000256" key="1">
    <source>
        <dbReference type="ARBA" id="ARBA00009003"/>
    </source>
</evidence>
<reference evidence="2" key="2">
    <citation type="submission" date="2023-06" db="EMBL/GenBank/DDBJ databases">
        <authorList>
            <consortium name="Lawrence Berkeley National Laboratory"/>
            <person name="Haridas S."/>
            <person name="Hensen N."/>
            <person name="Bonometti L."/>
            <person name="Westerberg I."/>
            <person name="Brannstrom I.O."/>
            <person name="Guillou S."/>
            <person name="Cros-Aarteil S."/>
            <person name="Calhoun S."/>
            <person name="Kuo A."/>
            <person name="Mondo S."/>
            <person name="Pangilinan J."/>
            <person name="Riley R."/>
            <person name="Labutti K."/>
            <person name="Andreopoulos B."/>
            <person name="Lipzen A."/>
            <person name="Chen C."/>
            <person name="Yanf M."/>
            <person name="Daum C."/>
            <person name="Ng V."/>
            <person name="Clum A."/>
            <person name="Steindorff A."/>
            <person name="Ohm R."/>
            <person name="Martin F."/>
            <person name="Silar P."/>
            <person name="Natvig D."/>
            <person name="Lalanne C."/>
            <person name="Gautier V."/>
            <person name="Ament-Velasquez S.L."/>
            <person name="Kruys A."/>
            <person name="Hutchinson M.I."/>
            <person name="Powell A.J."/>
            <person name="Barry K."/>
            <person name="Miller A.N."/>
            <person name="Grigoriev I.V."/>
            <person name="Debuchy R."/>
            <person name="Gladieux P."/>
            <person name="Thoren M.H."/>
            <person name="Johannesson H."/>
        </authorList>
    </citation>
    <scope>NUCLEOTIDE SEQUENCE</scope>
    <source>
        <strain evidence="2">CBS 168.71</strain>
    </source>
</reference>
<organism evidence="2 3">
    <name type="scientific">Chaetomium fimeti</name>
    <dbReference type="NCBI Taxonomy" id="1854472"/>
    <lineage>
        <taxon>Eukaryota</taxon>
        <taxon>Fungi</taxon>
        <taxon>Dikarya</taxon>
        <taxon>Ascomycota</taxon>
        <taxon>Pezizomycotina</taxon>
        <taxon>Sordariomycetes</taxon>
        <taxon>Sordariomycetidae</taxon>
        <taxon>Sordariales</taxon>
        <taxon>Chaetomiaceae</taxon>
        <taxon>Chaetomium</taxon>
    </lineage>
</organism>
<evidence type="ECO:0000313" key="2">
    <source>
        <dbReference type="EMBL" id="KAK3291138.1"/>
    </source>
</evidence>
<comment type="caution">
    <text evidence="2">The sequence shown here is derived from an EMBL/GenBank/DDBJ whole genome shotgun (WGS) entry which is preliminary data.</text>
</comment>
<dbReference type="Pfam" id="PF04488">
    <property type="entry name" value="Gly_transf_sug"/>
    <property type="match status" value="1"/>
</dbReference>
<dbReference type="InterPro" id="IPR029044">
    <property type="entry name" value="Nucleotide-diphossugar_trans"/>
</dbReference>
<dbReference type="AlphaFoldDB" id="A0AAE0LMZ1"/>
<gene>
    <name evidence="2" type="ORF">B0H64DRAFT_42966</name>
</gene>
<accession>A0AAE0LMZ1</accession>
<dbReference type="RefSeq" id="XP_062654652.1">
    <property type="nucleotide sequence ID" value="XM_062805906.1"/>
</dbReference>
<evidence type="ECO:0000313" key="3">
    <source>
        <dbReference type="Proteomes" id="UP001278766"/>
    </source>
</evidence>
<protein>
    <recommendedName>
        <fullName evidence="4">Glycosyl transferase</fullName>
    </recommendedName>
</protein>
<reference evidence="2" key="1">
    <citation type="journal article" date="2023" name="Mol. Phylogenet. Evol.">
        <title>Genome-scale phylogeny and comparative genomics of the fungal order Sordariales.</title>
        <authorList>
            <person name="Hensen N."/>
            <person name="Bonometti L."/>
            <person name="Westerberg I."/>
            <person name="Brannstrom I.O."/>
            <person name="Guillou S."/>
            <person name="Cros-Aarteil S."/>
            <person name="Calhoun S."/>
            <person name="Haridas S."/>
            <person name="Kuo A."/>
            <person name="Mondo S."/>
            <person name="Pangilinan J."/>
            <person name="Riley R."/>
            <person name="LaButti K."/>
            <person name="Andreopoulos B."/>
            <person name="Lipzen A."/>
            <person name="Chen C."/>
            <person name="Yan M."/>
            <person name="Daum C."/>
            <person name="Ng V."/>
            <person name="Clum A."/>
            <person name="Steindorff A."/>
            <person name="Ohm R.A."/>
            <person name="Martin F."/>
            <person name="Silar P."/>
            <person name="Natvig D.O."/>
            <person name="Lalanne C."/>
            <person name="Gautier V."/>
            <person name="Ament-Velasquez S.L."/>
            <person name="Kruys A."/>
            <person name="Hutchinson M.I."/>
            <person name="Powell A.J."/>
            <person name="Barry K."/>
            <person name="Miller A.N."/>
            <person name="Grigoriev I.V."/>
            <person name="Debuchy R."/>
            <person name="Gladieux P."/>
            <person name="Hiltunen Thoren M."/>
            <person name="Johannesson H."/>
        </authorList>
    </citation>
    <scope>NUCLEOTIDE SEQUENCE</scope>
    <source>
        <strain evidence="2">CBS 168.71</strain>
    </source>
</reference>
<dbReference type="GO" id="GO:1901135">
    <property type="term" value="P:carbohydrate derivative metabolic process"/>
    <property type="evidence" value="ECO:0007669"/>
    <property type="project" value="UniProtKB-ARBA"/>
</dbReference>
<dbReference type="Proteomes" id="UP001278766">
    <property type="component" value="Unassembled WGS sequence"/>
</dbReference>
<proteinExistence type="inferred from homology"/>
<dbReference type="EMBL" id="JAUEPN010000010">
    <property type="protein sequence ID" value="KAK3291138.1"/>
    <property type="molecule type" value="Genomic_DNA"/>
</dbReference>
<name>A0AAE0LMZ1_9PEZI</name>
<evidence type="ECO:0008006" key="4">
    <source>
        <dbReference type="Google" id="ProtNLM"/>
    </source>
</evidence>
<dbReference type="InterPro" id="IPR007577">
    <property type="entry name" value="GlycoTrfase_DXD_sugar-bd_CS"/>
</dbReference>
<dbReference type="GeneID" id="87842854"/>
<keyword evidence="3" id="KW-1185">Reference proteome</keyword>
<dbReference type="PANTHER" id="PTHR46830">
    <property type="entry name" value="TRANSFERASE, PUTATIVE-RELATED"/>
    <property type="match status" value="1"/>
</dbReference>
<dbReference type="Gene3D" id="3.90.550.20">
    <property type="match status" value="1"/>
</dbReference>
<sequence length="377" mass="42737">MVLPFHARSPPRLVVTGVAAFFFLLLLLASGHTGSYLPTWPAACVTNSSSKNAIPNQVHYVYVLEDPTKDFSFQFSHFLSMYAANYHWRPHTIYLHTNVPADSPTIARAHSGAAGKWTRLIFTHFPNLRLRTVPVPTHADNGVELHYLEHRSDFVRVAAMAELGGVYIDFDVHALRDIRVLRESGFRGVAGRQPGGELNSGTFMAVQGARMMQLWKERMNQVYDKEWTTHSNIALTTVGERLVREEGEVLIMDQDAFAPVGSGEQDNMVLFAVRDGAVSNLEGVVQGDTLRTFDETFDERWAHPERFPKGVRDWSTTYMIHAFSPHRFPERKIPGYEHITPRYVLERQSNLARAVYPVAKMMYEQGLIEIDDSYLGI</sequence>
<comment type="similarity">
    <text evidence="1">Belongs to the glycosyltransferase 32 family.</text>
</comment>
<dbReference type="PANTHER" id="PTHR46830:SF2">
    <property type="entry name" value="ALPHA-1,4-N-ACETYLGLUCOSAMINYLTRANSFERASE"/>
    <property type="match status" value="1"/>
</dbReference>